<name>A0AAW9RXQ4_9BACT</name>
<dbReference type="Gene3D" id="1.10.357.10">
    <property type="entry name" value="Tetracycline Repressor, domain 2"/>
    <property type="match status" value="1"/>
</dbReference>
<dbReference type="PROSITE" id="PS50977">
    <property type="entry name" value="HTH_TETR_2"/>
    <property type="match status" value="1"/>
</dbReference>
<keyword evidence="3" id="KW-0804">Transcription</keyword>
<sequence length="189" mass="21461">MAKKSNPEERLIQTAGRLFYHQGYNSTGINQVLEEAKVAKASLYKHFGSKEKLGLVYLQKARVEWFNGLDKATAKEEKALQKVLACFDFLEKNMKETNYLGCKFINMLSELAEAESEMREQIIAHKARLRSYIGDLVREACIQKHNPKGEVLADTVYLLFEGAIVESKIVKDTWPIEAARNSVKFLIGS</sequence>
<dbReference type="PRINTS" id="PR00455">
    <property type="entry name" value="HTHTETR"/>
</dbReference>
<keyword evidence="7" id="KW-1185">Reference proteome</keyword>
<evidence type="ECO:0000256" key="3">
    <source>
        <dbReference type="ARBA" id="ARBA00023163"/>
    </source>
</evidence>
<dbReference type="RefSeq" id="WP_346822466.1">
    <property type="nucleotide sequence ID" value="NZ_JBDKWZ010000010.1"/>
</dbReference>
<dbReference type="EMBL" id="JBDKWZ010000010">
    <property type="protein sequence ID" value="MEN7549687.1"/>
    <property type="molecule type" value="Genomic_DNA"/>
</dbReference>
<dbReference type="InterPro" id="IPR011075">
    <property type="entry name" value="TetR_C"/>
</dbReference>
<evidence type="ECO:0000259" key="5">
    <source>
        <dbReference type="PROSITE" id="PS50977"/>
    </source>
</evidence>
<accession>A0AAW9RXQ4</accession>
<evidence type="ECO:0000256" key="2">
    <source>
        <dbReference type="ARBA" id="ARBA00023125"/>
    </source>
</evidence>
<evidence type="ECO:0000313" key="6">
    <source>
        <dbReference type="EMBL" id="MEN7549687.1"/>
    </source>
</evidence>
<dbReference type="Pfam" id="PF00440">
    <property type="entry name" value="TetR_N"/>
    <property type="match status" value="1"/>
</dbReference>
<dbReference type="PANTHER" id="PTHR47506">
    <property type="entry name" value="TRANSCRIPTIONAL REGULATORY PROTEIN"/>
    <property type="match status" value="1"/>
</dbReference>
<reference evidence="6 7" key="1">
    <citation type="submission" date="2024-04" db="EMBL/GenBank/DDBJ databases">
        <title>Novel genus in family Flammeovirgaceae.</title>
        <authorList>
            <person name="Nguyen T.H."/>
            <person name="Vuong T.Q."/>
            <person name="Le H."/>
            <person name="Kim S.-G."/>
        </authorList>
    </citation>
    <scope>NUCLEOTIDE SEQUENCE [LARGE SCALE GENOMIC DNA]</scope>
    <source>
        <strain evidence="6 7">JCM 23209</strain>
    </source>
</reference>
<dbReference type="SUPFAM" id="SSF46689">
    <property type="entry name" value="Homeodomain-like"/>
    <property type="match status" value="1"/>
</dbReference>
<dbReference type="SUPFAM" id="SSF48498">
    <property type="entry name" value="Tetracyclin repressor-like, C-terminal domain"/>
    <property type="match status" value="1"/>
</dbReference>
<dbReference type="Pfam" id="PF16925">
    <property type="entry name" value="TetR_C_13"/>
    <property type="match status" value="1"/>
</dbReference>
<dbReference type="PANTHER" id="PTHR47506:SF1">
    <property type="entry name" value="HTH-TYPE TRANSCRIPTIONAL REGULATOR YJDC"/>
    <property type="match status" value="1"/>
</dbReference>
<evidence type="ECO:0000313" key="7">
    <source>
        <dbReference type="Proteomes" id="UP001403385"/>
    </source>
</evidence>
<proteinExistence type="predicted"/>
<dbReference type="InterPro" id="IPR036271">
    <property type="entry name" value="Tet_transcr_reg_TetR-rel_C_sf"/>
</dbReference>
<keyword evidence="1" id="KW-0805">Transcription regulation</keyword>
<dbReference type="AlphaFoldDB" id="A0AAW9RXQ4"/>
<protein>
    <submittedName>
        <fullName evidence="6">TetR/AcrR family transcriptional regulator</fullName>
    </submittedName>
</protein>
<comment type="caution">
    <text evidence="6">The sequence shown here is derived from an EMBL/GenBank/DDBJ whole genome shotgun (WGS) entry which is preliminary data.</text>
</comment>
<dbReference type="InterPro" id="IPR001647">
    <property type="entry name" value="HTH_TetR"/>
</dbReference>
<feature type="DNA-binding region" description="H-T-H motif" evidence="4">
    <location>
        <begin position="28"/>
        <end position="47"/>
    </location>
</feature>
<dbReference type="GO" id="GO:0003677">
    <property type="term" value="F:DNA binding"/>
    <property type="evidence" value="ECO:0007669"/>
    <property type="project" value="UniProtKB-UniRule"/>
</dbReference>
<evidence type="ECO:0000256" key="1">
    <source>
        <dbReference type="ARBA" id="ARBA00023015"/>
    </source>
</evidence>
<gene>
    <name evidence="6" type="ORF">AAG747_17320</name>
</gene>
<dbReference type="InterPro" id="IPR009057">
    <property type="entry name" value="Homeodomain-like_sf"/>
</dbReference>
<feature type="domain" description="HTH tetR-type" evidence="5">
    <location>
        <begin position="5"/>
        <end position="65"/>
    </location>
</feature>
<dbReference type="Proteomes" id="UP001403385">
    <property type="component" value="Unassembled WGS sequence"/>
</dbReference>
<evidence type="ECO:0000256" key="4">
    <source>
        <dbReference type="PROSITE-ProRule" id="PRU00335"/>
    </source>
</evidence>
<organism evidence="6 7">
    <name type="scientific">Rapidithrix thailandica</name>
    <dbReference type="NCBI Taxonomy" id="413964"/>
    <lineage>
        <taxon>Bacteria</taxon>
        <taxon>Pseudomonadati</taxon>
        <taxon>Bacteroidota</taxon>
        <taxon>Cytophagia</taxon>
        <taxon>Cytophagales</taxon>
        <taxon>Flammeovirgaceae</taxon>
        <taxon>Rapidithrix</taxon>
    </lineage>
</organism>
<keyword evidence="2 4" id="KW-0238">DNA-binding</keyword>